<proteinExistence type="predicted"/>
<dbReference type="PANTHER" id="PTHR40124:SF1">
    <property type="entry name" value="DISAGGREGATASE RELATED REPEAT PROTEIN"/>
    <property type="match status" value="1"/>
</dbReference>
<dbReference type="KEGG" id="sla:SERLADRAFT_471856"/>
<evidence type="ECO:0000259" key="1">
    <source>
        <dbReference type="Pfam" id="PF21294"/>
    </source>
</evidence>
<dbReference type="RefSeq" id="XP_007320354.1">
    <property type="nucleotide sequence ID" value="XM_007320292.1"/>
</dbReference>
<reference evidence="2" key="1">
    <citation type="submission" date="2011-04" db="EMBL/GenBank/DDBJ databases">
        <title>Evolution of plant cell wall degrading machinery underlies the functional diversity of forest fungi.</title>
        <authorList>
            <consortium name="US DOE Joint Genome Institute (JGI-PGF)"/>
            <person name="Eastwood D.C."/>
            <person name="Floudas D."/>
            <person name="Binder M."/>
            <person name="Majcherczyk A."/>
            <person name="Schneider P."/>
            <person name="Aerts A."/>
            <person name="Asiegbu F.O."/>
            <person name="Baker S.E."/>
            <person name="Barry K."/>
            <person name="Bendiksby M."/>
            <person name="Blumentritt M."/>
            <person name="Coutinho P.M."/>
            <person name="Cullen D."/>
            <person name="Cullen D."/>
            <person name="Gathman A."/>
            <person name="Goodell B."/>
            <person name="Henrissat B."/>
            <person name="Ihrmark K."/>
            <person name="Kauserud H."/>
            <person name="Kohler A."/>
            <person name="LaButti K."/>
            <person name="Lapidus A."/>
            <person name="Lavin J.L."/>
            <person name="Lee Y.-H."/>
            <person name="Lindquist E."/>
            <person name="Lilly W."/>
            <person name="Lucas S."/>
            <person name="Morin E."/>
            <person name="Murat C."/>
            <person name="Oguiza J.A."/>
            <person name="Park J."/>
            <person name="Pisabarro A.G."/>
            <person name="Riley R."/>
            <person name="Rosling A."/>
            <person name="Salamov A."/>
            <person name="Schmidt O."/>
            <person name="Schmutz J."/>
            <person name="Skrede I."/>
            <person name="Stenlid J."/>
            <person name="Wiebenga A."/>
            <person name="Xie X."/>
            <person name="Kues U."/>
            <person name="Hibbett D.S."/>
            <person name="Hoffmeister D."/>
            <person name="Hogberg N."/>
            <person name="Martin F."/>
            <person name="Grigoriev I.V."/>
            <person name="Watkinson S.C."/>
        </authorList>
    </citation>
    <scope>NUCLEOTIDE SEQUENCE</scope>
    <source>
        <strain evidence="2">S7.9</strain>
    </source>
</reference>
<feature type="domain" description="Polysaccharide lyase 14" evidence="1">
    <location>
        <begin position="79"/>
        <end position="313"/>
    </location>
</feature>
<dbReference type="Pfam" id="PF21294">
    <property type="entry name" value="Polysacc_lyase_14"/>
    <property type="match status" value="1"/>
</dbReference>
<accession>F8P1T6</accession>
<dbReference type="Proteomes" id="UP000008064">
    <property type="component" value="Unassembled WGS sequence"/>
</dbReference>
<dbReference type="PANTHER" id="PTHR40124">
    <property type="match status" value="1"/>
</dbReference>
<organism>
    <name type="scientific">Serpula lacrymans var. lacrymans (strain S7.9)</name>
    <name type="common">Dry rot fungus</name>
    <dbReference type="NCBI Taxonomy" id="578457"/>
    <lineage>
        <taxon>Eukaryota</taxon>
        <taxon>Fungi</taxon>
        <taxon>Dikarya</taxon>
        <taxon>Basidiomycota</taxon>
        <taxon>Agaricomycotina</taxon>
        <taxon>Agaricomycetes</taxon>
        <taxon>Agaricomycetidae</taxon>
        <taxon>Boletales</taxon>
        <taxon>Coniophorineae</taxon>
        <taxon>Serpulaceae</taxon>
        <taxon>Serpula</taxon>
    </lineage>
</organism>
<dbReference type="AlphaFoldDB" id="F8P1T6"/>
<dbReference type="GeneID" id="18820032"/>
<dbReference type="InterPro" id="IPR048958">
    <property type="entry name" value="Polysacc_lyase_14"/>
</dbReference>
<protein>
    <submittedName>
        <fullName evidence="2">Polysaccharide lyase family 14 protein</fullName>
    </submittedName>
</protein>
<name>F8P1T6_SERL9</name>
<dbReference type="Gene3D" id="2.60.120.200">
    <property type="match status" value="1"/>
</dbReference>
<sequence length="319" mass="34681">MSPSSFTSNSSLTHLFPILNVLHGFTTCPTLALTNVANVSLSDNALGIHKNTGHLTHNVVNPPMPIALCGNEPPPQVAWEAFYPKGSISPQTEKPGGLGFYLSGPSDFARALENGASEALFSYKVMFQPDWEWVKGGKLPGMYGGVGDLAYKCSGGRQDDRCKCFNLRLMWRASGKGEIYAYMPLNNINTKQLLAVPPKSVLNNDYGISVGKGPYTLSTGLWITIAQRVKLNTPGKTDGAHIIIAIHYSVQAEFVIGEVQLWMNGSCVLHVVGLVMREDAASHIKGMHFQTFFGGHSIDWASPKDQRAWFADVSGAIMH</sequence>
<dbReference type="EMBL" id="GL945436">
    <property type="protein sequence ID" value="EGO23114.1"/>
    <property type="molecule type" value="Genomic_DNA"/>
</dbReference>
<dbReference type="HOGENOM" id="CLU_049744_0_1_1"/>
<evidence type="ECO:0000313" key="2">
    <source>
        <dbReference type="EMBL" id="EGO23114.1"/>
    </source>
</evidence>
<dbReference type="OrthoDB" id="3337916at2759"/>
<gene>
    <name evidence="2" type="ORF">SERLADRAFT_471856</name>
</gene>
<dbReference type="GO" id="GO:0016829">
    <property type="term" value="F:lyase activity"/>
    <property type="evidence" value="ECO:0007669"/>
    <property type="project" value="UniProtKB-KW"/>
</dbReference>
<keyword evidence="2" id="KW-0456">Lyase</keyword>